<protein>
    <recommendedName>
        <fullName evidence="4">LPXTG-motif cell wall anchor domain-containing protein</fullName>
    </recommendedName>
</protein>
<evidence type="ECO:0000256" key="1">
    <source>
        <dbReference type="SAM" id="Phobius"/>
    </source>
</evidence>
<keyword evidence="1" id="KW-0812">Transmembrane</keyword>
<evidence type="ECO:0008006" key="4">
    <source>
        <dbReference type="Google" id="ProtNLM"/>
    </source>
</evidence>
<feature type="transmembrane region" description="Helical" evidence="1">
    <location>
        <begin position="54"/>
        <end position="75"/>
    </location>
</feature>
<reference evidence="3" key="1">
    <citation type="submission" date="2016-10" db="EMBL/GenBank/DDBJ databases">
        <authorList>
            <person name="Varghese N."/>
            <person name="Submissions S."/>
        </authorList>
    </citation>
    <scope>NUCLEOTIDE SEQUENCE [LARGE SCALE GENOMIC DNA]</scope>
    <source>
        <strain evidence="3">DSM 21743</strain>
    </source>
</reference>
<keyword evidence="1" id="KW-0472">Membrane</keyword>
<dbReference type="Proteomes" id="UP000198825">
    <property type="component" value="Chromosome I"/>
</dbReference>
<feature type="transmembrane region" description="Helical" evidence="1">
    <location>
        <begin position="21"/>
        <end position="42"/>
    </location>
</feature>
<keyword evidence="1" id="KW-1133">Transmembrane helix</keyword>
<dbReference type="AlphaFoldDB" id="A0A1H2N3Y7"/>
<dbReference type="RefSeq" id="WP_091076585.1">
    <property type="nucleotide sequence ID" value="NZ_LT629799.1"/>
</dbReference>
<gene>
    <name evidence="2" type="ORF">SAMN04488544_3256</name>
</gene>
<organism evidence="2 3">
    <name type="scientific">Microlunatus sagamiharensis</name>
    <dbReference type="NCBI Taxonomy" id="546874"/>
    <lineage>
        <taxon>Bacteria</taxon>
        <taxon>Bacillati</taxon>
        <taxon>Actinomycetota</taxon>
        <taxon>Actinomycetes</taxon>
        <taxon>Propionibacteriales</taxon>
        <taxon>Propionibacteriaceae</taxon>
        <taxon>Microlunatus</taxon>
    </lineage>
</organism>
<name>A0A1H2N3Y7_9ACTN</name>
<evidence type="ECO:0000313" key="2">
    <source>
        <dbReference type="EMBL" id="SDV00054.1"/>
    </source>
</evidence>
<proteinExistence type="predicted"/>
<accession>A0A1H2N3Y7</accession>
<dbReference type="EMBL" id="LT629799">
    <property type="protein sequence ID" value="SDV00054.1"/>
    <property type="molecule type" value="Genomic_DNA"/>
</dbReference>
<dbReference type="STRING" id="546874.SAMN04488544_3256"/>
<keyword evidence="3" id="KW-1185">Reference proteome</keyword>
<evidence type="ECO:0000313" key="3">
    <source>
        <dbReference type="Proteomes" id="UP000198825"/>
    </source>
</evidence>
<sequence length="96" mass="10470">MSEQNQTEKTTASAASKLFDIRIMIGALFVLYGVMLTIAGFFTTPAELAKAADINMNLWLGLGMLVLGVLFLVWARVNPNRPDPNPTDAPRRPAAH</sequence>
<dbReference type="OrthoDB" id="5196985at2"/>